<reference evidence="2" key="1">
    <citation type="submission" date="2020-05" db="EMBL/GenBank/DDBJ databases">
        <authorList>
            <person name="Chiriac C."/>
            <person name="Salcher M."/>
            <person name="Ghai R."/>
            <person name="Kavagutti S V."/>
        </authorList>
    </citation>
    <scope>NUCLEOTIDE SEQUENCE</scope>
</reference>
<proteinExistence type="predicted"/>
<dbReference type="EMBL" id="CAFBMV010000008">
    <property type="protein sequence ID" value="CAB4927997.1"/>
    <property type="molecule type" value="Genomic_DNA"/>
</dbReference>
<dbReference type="AlphaFoldDB" id="A0A6J6TRJ1"/>
<dbReference type="PANTHER" id="PTHR32332">
    <property type="entry name" value="2-NITROPROPANE DIOXYGENASE"/>
    <property type="match status" value="1"/>
</dbReference>
<sequence>MNTLEKELPIVIQGGMGIAVSSWQLARAVSHKGQLGVVSGTAIDAVFARRLQDGDPTGDLRRAAAAFPFPEIAERVLERYFCEGGIAEGLQYATIPKLIIKPNPDALELNVLANFAEVWLAKEGHDGVVGINYLEKIQMGTPSAAYGAMLASVDFVLMGAGIPAEIPQLLNHLAAHQAASLNITVDEATSQYKSTFYPKIFTNRTLPPLLRPKFLAIISAHVLAAYLAKDEITKPDGFIVEGFNAGGHNAPPRGTMILDEDGQPVFGPRDEADLEKVAKVGLPFWLAGGYSTPELVEKAQSLGAVGVQVGSLFALAKETGLTATLRDEMMQNLRDGSLEVRTDPFASPTGFPFKVVSLPDTISTSQSYTQRPRLCDLGYLRIPYERTPGTVGYRCAAEPVHVFIRKGGTVEDALGRKCLCNALMADIGLANTRGTGYTELPLVTLGADLAGINSALERFPQGWGAAEIVDYLMSGVLALRGKSLPS</sequence>
<dbReference type="Pfam" id="PF03060">
    <property type="entry name" value="NMO"/>
    <property type="match status" value="1"/>
</dbReference>
<dbReference type="EMBL" id="CAEZWT010000013">
    <property type="protein sequence ID" value="CAB4662817.1"/>
    <property type="molecule type" value="Genomic_DNA"/>
</dbReference>
<organism evidence="2">
    <name type="scientific">freshwater metagenome</name>
    <dbReference type="NCBI Taxonomy" id="449393"/>
    <lineage>
        <taxon>unclassified sequences</taxon>
        <taxon>metagenomes</taxon>
        <taxon>ecological metagenomes</taxon>
    </lineage>
</organism>
<evidence type="ECO:0000313" key="2">
    <source>
        <dbReference type="EMBL" id="CAB4749183.1"/>
    </source>
</evidence>
<accession>A0A6J6TRJ1</accession>
<dbReference type="Gene3D" id="3.20.20.70">
    <property type="entry name" value="Aldolase class I"/>
    <property type="match status" value="1"/>
</dbReference>
<dbReference type="PANTHER" id="PTHR32332:SF33">
    <property type="entry name" value="NITRONATE MONOOXYGENASE DOMAIN-CONTAINING PROTEIN"/>
    <property type="match status" value="1"/>
</dbReference>
<dbReference type="EMBL" id="CAFBLE010000006">
    <property type="protein sequence ID" value="CAB4867848.1"/>
    <property type="molecule type" value="Genomic_DNA"/>
</dbReference>
<evidence type="ECO:0000313" key="3">
    <source>
        <dbReference type="EMBL" id="CAB4867848.1"/>
    </source>
</evidence>
<dbReference type="InterPro" id="IPR013785">
    <property type="entry name" value="Aldolase_TIM"/>
</dbReference>
<evidence type="ECO:0000313" key="1">
    <source>
        <dbReference type="EMBL" id="CAB4662817.1"/>
    </source>
</evidence>
<name>A0A6J6TRJ1_9ZZZZ</name>
<evidence type="ECO:0000313" key="4">
    <source>
        <dbReference type="EMBL" id="CAB4927997.1"/>
    </source>
</evidence>
<gene>
    <name evidence="1" type="ORF">UFOPK2289_00645</name>
    <name evidence="2" type="ORF">UFOPK2822_00702</name>
    <name evidence="3" type="ORF">UFOPK3346_00847</name>
    <name evidence="4" type="ORF">UFOPK3670_01091</name>
    <name evidence="5" type="ORF">UFOPK4308_01137</name>
</gene>
<dbReference type="EMBL" id="CAFBQL010000008">
    <property type="protein sequence ID" value="CAB5061731.1"/>
    <property type="molecule type" value="Genomic_DNA"/>
</dbReference>
<protein>
    <submittedName>
        <fullName evidence="2">Unannotated protein</fullName>
    </submittedName>
</protein>
<dbReference type="EMBL" id="CAEZZC010000008">
    <property type="protein sequence ID" value="CAB4749183.1"/>
    <property type="molecule type" value="Genomic_DNA"/>
</dbReference>
<dbReference type="SUPFAM" id="SSF51412">
    <property type="entry name" value="Inosine monophosphate dehydrogenase (IMPDH)"/>
    <property type="match status" value="1"/>
</dbReference>
<evidence type="ECO:0000313" key="5">
    <source>
        <dbReference type="EMBL" id="CAB5061731.1"/>
    </source>
</evidence>